<keyword evidence="7" id="KW-0325">Glycoprotein</keyword>
<feature type="chain" id="PRO_5035805483" description="acid phosphatase" evidence="8">
    <location>
        <begin position="20"/>
        <end position="388"/>
    </location>
</feature>
<reference evidence="10" key="1">
    <citation type="journal article" date="2008" name="Insect Biochem. Mol. Biol.">
        <title>The genome of a lepidopteran model insect, the silkworm Bombyx mori.</title>
        <authorList>
            <consortium name="International Silkworm Genome Consortium"/>
        </authorList>
    </citation>
    <scope>NUCLEOTIDE SEQUENCE [LARGE SCALE GENOMIC DNA]</scope>
    <source>
        <strain evidence="10">p50T</strain>
    </source>
</reference>
<dbReference type="InterPro" id="IPR000560">
    <property type="entry name" value="His_Pase_clade-2"/>
</dbReference>
<dbReference type="OMA" id="YARSTWV"/>
<dbReference type="Gene3D" id="3.40.50.1240">
    <property type="entry name" value="Phosphoglycerate mutase-like"/>
    <property type="match status" value="1"/>
</dbReference>
<keyword evidence="6" id="KW-1015">Disulfide bond</keyword>
<organism evidence="9 10">
    <name type="scientific">Bombyx mori</name>
    <name type="common">Silk moth</name>
    <dbReference type="NCBI Taxonomy" id="7091"/>
    <lineage>
        <taxon>Eukaryota</taxon>
        <taxon>Metazoa</taxon>
        <taxon>Ecdysozoa</taxon>
        <taxon>Arthropoda</taxon>
        <taxon>Hexapoda</taxon>
        <taxon>Insecta</taxon>
        <taxon>Pterygota</taxon>
        <taxon>Neoptera</taxon>
        <taxon>Endopterygota</taxon>
        <taxon>Lepidoptera</taxon>
        <taxon>Glossata</taxon>
        <taxon>Ditrysia</taxon>
        <taxon>Bombycoidea</taxon>
        <taxon>Bombycidae</taxon>
        <taxon>Bombycinae</taxon>
        <taxon>Bombyx</taxon>
    </lineage>
</organism>
<proteinExistence type="inferred from homology"/>
<evidence type="ECO:0000256" key="1">
    <source>
        <dbReference type="ARBA" id="ARBA00000032"/>
    </source>
</evidence>
<dbReference type="PANTHER" id="PTHR11567:SF211">
    <property type="entry name" value="PROSTATIC ACID PHOSPHATASE"/>
    <property type="match status" value="1"/>
</dbReference>
<dbReference type="EnsemblMetazoa" id="XM_004929174.4">
    <property type="protein sequence ID" value="XP_004929231.1"/>
    <property type="gene ID" value="LOC101745576"/>
</dbReference>
<reference evidence="9" key="2">
    <citation type="submission" date="2022-06" db="UniProtKB">
        <authorList>
            <consortium name="EnsemblMetazoa"/>
        </authorList>
    </citation>
    <scope>IDENTIFICATION</scope>
    <source>
        <strain evidence="9">p50T (Dazao)</strain>
    </source>
</reference>
<dbReference type="SMR" id="A0A8R2AJB4"/>
<name>A0A8R2AJB4_BOMMO</name>
<evidence type="ECO:0000256" key="3">
    <source>
        <dbReference type="ARBA" id="ARBA00012646"/>
    </source>
</evidence>
<dbReference type="AlphaFoldDB" id="A0A8R2AJB4"/>
<keyword evidence="10" id="KW-1185">Reference proteome</keyword>
<dbReference type="GO" id="GO:0003993">
    <property type="term" value="F:acid phosphatase activity"/>
    <property type="evidence" value="ECO:0007669"/>
    <property type="project" value="UniProtKB-EC"/>
</dbReference>
<evidence type="ECO:0000313" key="9">
    <source>
        <dbReference type="EnsemblMetazoa" id="XP_004929231.1"/>
    </source>
</evidence>
<dbReference type="SUPFAM" id="SSF53254">
    <property type="entry name" value="Phosphoglycerate mutase-like"/>
    <property type="match status" value="1"/>
</dbReference>
<keyword evidence="4 8" id="KW-0732">Signal</keyword>
<accession>A0A8R2AJB4</accession>
<comment type="similarity">
    <text evidence="2">Belongs to the histidine acid phosphatase family.</text>
</comment>
<dbReference type="InterPro" id="IPR029033">
    <property type="entry name" value="His_PPase_superfam"/>
</dbReference>
<dbReference type="Proteomes" id="UP000005204">
    <property type="component" value="Unassembled WGS sequence"/>
</dbReference>
<evidence type="ECO:0000256" key="7">
    <source>
        <dbReference type="ARBA" id="ARBA00023180"/>
    </source>
</evidence>
<evidence type="ECO:0000313" key="10">
    <source>
        <dbReference type="Proteomes" id="UP000005204"/>
    </source>
</evidence>
<dbReference type="InterPro" id="IPR050645">
    <property type="entry name" value="Histidine_acid_phosphatase"/>
</dbReference>
<feature type="signal peptide" evidence="8">
    <location>
        <begin position="1"/>
        <end position="19"/>
    </location>
</feature>
<dbReference type="KEGG" id="bmor:101745576"/>
<dbReference type="OrthoDB" id="10257284at2759"/>
<dbReference type="EC" id="3.1.3.2" evidence="3"/>
<dbReference type="CDD" id="cd07061">
    <property type="entry name" value="HP_HAP_like"/>
    <property type="match status" value="1"/>
</dbReference>
<dbReference type="PANTHER" id="PTHR11567">
    <property type="entry name" value="ACID PHOSPHATASE-RELATED"/>
    <property type="match status" value="1"/>
</dbReference>
<dbReference type="Pfam" id="PF00328">
    <property type="entry name" value="His_Phos_2"/>
    <property type="match status" value="1"/>
</dbReference>
<gene>
    <name evidence="9" type="primary">101745576</name>
</gene>
<sequence>MKLFSTVWFLLVVSWCSESTPTRRLVEQNVVSDKSLQDTDLLLTFVVFRHGDRTPDQEELALFPSSTQGNKDLFYPYGLKALTNMGKRRACSVGKYLRKNYDGFLSRLYLPDEIVIRTTDYDRTKMTALTAMAGLYPPEPEQRWNPTLNWQPVPYNTPPRDEDDLLYYYNCPRYIALRDETASLPEIQDLLAPYKDLFQYLEQHTKTNITTSEDVFYLDNLFQTLRNVGVETPKWAQEVMPQIKEVTKIEYAIQYYTPELIRLSAGVLLNEILNATASYLSGDTEQHKARLYSAHENNVAAIMAAAKVFIPHQPNYGSTIAIEFRRNRTTGKYGFAAVYACDAGGPGKVLSVDGCGGEAFCEYEKFVNLVQSYRITLEDFEYICPILT</sequence>
<evidence type="ECO:0000256" key="5">
    <source>
        <dbReference type="ARBA" id="ARBA00022801"/>
    </source>
</evidence>
<evidence type="ECO:0000256" key="4">
    <source>
        <dbReference type="ARBA" id="ARBA00022729"/>
    </source>
</evidence>
<evidence type="ECO:0000256" key="6">
    <source>
        <dbReference type="ARBA" id="ARBA00023157"/>
    </source>
</evidence>
<keyword evidence="5" id="KW-0378">Hydrolase</keyword>
<evidence type="ECO:0000256" key="2">
    <source>
        <dbReference type="ARBA" id="ARBA00005375"/>
    </source>
</evidence>
<evidence type="ECO:0000256" key="8">
    <source>
        <dbReference type="SAM" id="SignalP"/>
    </source>
</evidence>
<protein>
    <recommendedName>
        <fullName evidence="3">acid phosphatase</fullName>
        <ecNumber evidence="3">3.1.3.2</ecNumber>
    </recommendedName>
</protein>
<comment type="catalytic activity">
    <reaction evidence="1">
        <text>a phosphate monoester + H2O = an alcohol + phosphate</text>
        <dbReference type="Rhea" id="RHEA:15017"/>
        <dbReference type="ChEBI" id="CHEBI:15377"/>
        <dbReference type="ChEBI" id="CHEBI:30879"/>
        <dbReference type="ChEBI" id="CHEBI:43474"/>
        <dbReference type="ChEBI" id="CHEBI:67140"/>
        <dbReference type="EC" id="3.1.3.2"/>
    </reaction>
</comment>